<evidence type="ECO:0000259" key="5">
    <source>
        <dbReference type="Pfam" id="PF13290"/>
    </source>
</evidence>
<keyword evidence="1" id="KW-0812">Transmembrane</keyword>
<dbReference type="InterPro" id="IPR019251">
    <property type="entry name" value="DUF2231_TM"/>
</dbReference>
<dbReference type="RefSeq" id="WP_091902105.1">
    <property type="nucleotide sequence ID" value="NZ_FOYX01000001.1"/>
</dbReference>
<evidence type="ECO:0000313" key="7">
    <source>
        <dbReference type="Proteomes" id="UP000199462"/>
    </source>
</evidence>
<feature type="transmembrane region" description="Helical" evidence="1">
    <location>
        <begin position="109"/>
        <end position="128"/>
    </location>
</feature>
<dbReference type="SUPFAM" id="SSF46626">
    <property type="entry name" value="Cytochrome c"/>
    <property type="match status" value="1"/>
</dbReference>
<feature type="domain" description="Cytochrome C Planctomycete-type" evidence="3">
    <location>
        <begin position="168"/>
        <end position="228"/>
    </location>
</feature>
<name>A0A1I6I6P2_9FLAO</name>
<dbReference type="Pfam" id="PF09990">
    <property type="entry name" value="DUF2231"/>
    <property type="match status" value="1"/>
</dbReference>
<proteinExistence type="predicted"/>
<evidence type="ECO:0000313" key="6">
    <source>
        <dbReference type="EMBL" id="SFR62392.1"/>
    </source>
</evidence>
<feature type="domain" description="F5/8 type C" evidence="2">
    <location>
        <begin position="562"/>
        <end position="667"/>
    </location>
</feature>
<evidence type="ECO:0000256" key="1">
    <source>
        <dbReference type="SAM" id="Phobius"/>
    </source>
</evidence>
<dbReference type="Pfam" id="PF00754">
    <property type="entry name" value="F5_F8_type_C"/>
    <property type="match status" value="1"/>
</dbReference>
<organism evidence="6 7">
    <name type="scientific">Maribacter stanieri</name>
    <dbReference type="NCBI Taxonomy" id="440514"/>
    <lineage>
        <taxon>Bacteria</taxon>
        <taxon>Pseudomonadati</taxon>
        <taxon>Bacteroidota</taxon>
        <taxon>Flavobacteriia</taxon>
        <taxon>Flavobacteriales</taxon>
        <taxon>Flavobacteriaceae</taxon>
        <taxon>Maribacter</taxon>
    </lineage>
</organism>
<feature type="transmembrane region" description="Helical" evidence="1">
    <location>
        <begin position="78"/>
        <end position="97"/>
    </location>
</feature>
<dbReference type="InterPro" id="IPR011429">
    <property type="entry name" value="Cyt_c_Planctomycete-type"/>
</dbReference>
<dbReference type="InterPro" id="IPR032675">
    <property type="entry name" value="LRR_dom_sf"/>
</dbReference>
<dbReference type="Gene3D" id="3.80.10.10">
    <property type="entry name" value="Ribonuclease Inhibitor"/>
    <property type="match status" value="1"/>
</dbReference>
<gene>
    <name evidence="6" type="ORF">SAMN04488010_1210</name>
</gene>
<dbReference type="InterPro" id="IPR059177">
    <property type="entry name" value="GH29D-like_dom"/>
</dbReference>
<keyword evidence="1" id="KW-0472">Membrane</keyword>
<reference evidence="7" key="1">
    <citation type="submission" date="2016-10" db="EMBL/GenBank/DDBJ databases">
        <authorList>
            <person name="Varghese N."/>
            <person name="Submissions S."/>
        </authorList>
    </citation>
    <scope>NUCLEOTIDE SEQUENCE [LARGE SCALE GENOMIC DNA]</scope>
    <source>
        <strain evidence="7">DSM 19891</strain>
    </source>
</reference>
<dbReference type="STRING" id="440514.SAMN04488010_1210"/>
<feature type="transmembrane region" description="Helical" evidence="1">
    <location>
        <begin position="44"/>
        <end position="66"/>
    </location>
</feature>
<dbReference type="InterPro" id="IPR036909">
    <property type="entry name" value="Cyt_c-like_dom_sf"/>
</dbReference>
<dbReference type="Proteomes" id="UP000199462">
    <property type="component" value="Unassembled WGS sequence"/>
</dbReference>
<dbReference type="Pfam" id="PF07635">
    <property type="entry name" value="PSCyt1"/>
    <property type="match status" value="1"/>
</dbReference>
<dbReference type="InterPro" id="IPR008979">
    <property type="entry name" value="Galactose-bd-like_sf"/>
</dbReference>
<dbReference type="InterPro" id="IPR000421">
    <property type="entry name" value="FA58C"/>
</dbReference>
<keyword evidence="7" id="KW-1185">Reference proteome</keyword>
<evidence type="ECO:0000259" key="2">
    <source>
        <dbReference type="Pfam" id="PF00754"/>
    </source>
</evidence>
<protein>
    <submittedName>
        <fullName evidence="6">Uncharacterized membrane protein</fullName>
    </submittedName>
</protein>
<dbReference type="Gene3D" id="2.60.120.260">
    <property type="entry name" value="Galactose-binding domain-like"/>
    <property type="match status" value="1"/>
</dbReference>
<feature type="domain" description="DUF2231" evidence="4">
    <location>
        <begin position="11"/>
        <end position="131"/>
    </location>
</feature>
<feature type="domain" description="GH29D-like beta-sandwich" evidence="5">
    <location>
        <begin position="461"/>
        <end position="520"/>
    </location>
</feature>
<evidence type="ECO:0000259" key="3">
    <source>
        <dbReference type="Pfam" id="PF07635"/>
    </source>
</evidence>
<keyword evidence="1" id="KW-1133">Transmembrane helix</keyword>
<feature type="transmembrane region" description="Helical" evidence="1">
    <location>
        <begin position="14"/>
        <end position="32"/>
    </location>
</feature>
<dbReference type="Pfam" id="PF13290">
    <property type="entry name" value="CHB_HEX_C_1"/>
    <property type="match status" value="1"/>
</dbReference>
<sequence length="685" mass="76297">MIQLGIQIGHLHPLFVHLPIGIIMLAFILEVYGRIRAKKSFSEVVEFTLLVAGITALLSLGTGWLLGEESGYDEDSLFLHRWMAVAFTVTTVLLYLVKRSKIGWVSKTYIPMFLMVLGLISLTGHFGGNMTHGEDYLFIEEQEEIVITNIQEAQVYAQVIQPILDDKCVSCHNANKAKGGLLMSNPNEITKGGDSGSLFDTISGEEHSLFLARVHLPLENEDHMPPKGKVQLTDNEKALLEWWIENKNCFECKVNELPREEKMIAVLSSLEKDTSAIAVLAKEAQEVPKEWILGVRSAGVSVQTLSAKNHLIAVSMASMDSITADQLELLEEYAPNIIEMDFGFSNFNDELMSSLSPFKNLLKLKLQHTKVTDAISEELNEFELLESLNLYGTAITDKLIFKLKDNKKLQNIYLWKTDVSTDGLVQLQKDLPGITIQQIGADVFKATVLDPPTIISEASFFSDSLKISIESLFDGTDVYYTLDGTVPTESSLKYDNDIILTTTANVKAIAVKKEWEPSFVTERTFIKNNIAYANVNLLSTPNEKYKGQKGKTLMDQKRGSTNFVDGNWLGFEGKHLDAIVELKEQNSISKVSIGALSAPASWIFYPTAFVVSVSNDGTSFKEIGRKNMGEEDPNAEVKLTFFDLDVTPTNAKYVKVSIKSPLKNPNWHTDPGGKSWIFIDEVVLN</sequence>
<dbReference type="EMBL" id="FOYX01000001">
    <property type="protein sequence ID" value="SFR62392.1"/>
    <property type="molecule type" value="Genomic_DNA"/>
</dbReference>
<dbReference type="GO" id="GO:0009055">
    <property type="term" value="F:electron transfer activity"/>
    <property type="evidence" value="ECO:0007669"/>
    <property type="project" value="InterPro"/>
</dbReference>
<accession>A0A1I6I6P2</accession>
<evidence type="ECO:0000259" key="4">
    <source>
        <dbReference type="Pfam" id="PF09990"/>
    </source>
</evidence>
<dbReference type="SUPFAM" id="SSF49785">
    <property type="entry name" value="Galactose-binding domain-like"/>
    <property type="match status" value="1"/>
</dbReference>
<dbReference type="AlphaFoldDB" id="A0A1I6I6P2"/>
<dbReference type="SUPFAM" id="SSF52047">
    <property type="entry name" value="RNI-like"/>
    <property type="match status" value="1"/>
</dbReference>
<dbReference type="GO" id="GO:0020037">
    <property type="term" value="F:heme binding"/>
    <property type="evidence" value="ECO:0007669"/>
    <property type="project" value="InterPro"/>
</dbReference>